<dbReference type="Proteomes" id="UP001189429">
    <property type="component" value="Unassembled WGS sequence"/>
</dbReference>
<feature type="compositionally biased region" description="Low complexity" evidence="1">
    <location>
        <begin position="181"/>
        <end position="201"/>
    </location>
</feature>
<name>A0ABN9XKA1_9DINO</name>
<feature type="compositionally biased region" description="Gly residues" evidence="1">
    <location>
        <begin position="165"/>
        <end position="180"/>
    </location>
</feature>
<gene>
    <name evidence="2" type="ORF">PCOR1329_LOCUS76426</name>
</gene>
<evidence type="ECO:0000313" key="3">
    <source>
        <dbReference type="Proteomes" id="UP001189429"/>
    </source>
</evidence>
<comment type="caution">
    <text evidence="2">The sequence shown here is derived from an EMBL/GenBank/DDBJ whole genome shotgun (WGS) entry which is preliminary data.</text>
</comment>
<dbReference type="EMBL" id="CAUYUJ010020502">
    <property type="protein sequence ID" value="CAK0898685.1"/>
    <property type="molecule type" value="Genomic_DNA"/>
</dbReference>
<keyword evidence="3" id="KW-1185">Reference proteome</keyword>
<feature type="region of interest" description="Disordered" evidence="1">
    <location>
        <begin position="1"/>
        <end position="99"/>
    </location>
</feature>
<evidence type="ECO:0008006" key="4">
    <source>
        <dbReference type="Google" id="ProtNLM"/>
    </source>
</evidence>
<feature type="compositionally biased region" description="Basic and acidic residues" evidence="1">
    <location>
        <begin position="39"/>
        <end position="48"/>
    </location>
</feature>
<reference evidence="2" key="1">
    <citation type="submission" date="2023-10" db="EMBL/GenBank/DDBJ databases">
        <authorList>
            <person name="Chen Y."/>
            <person name="Shah S."/>
            <person name="Dougan E. K."/>
            <person name="Thang M."/>
            <person name="Chan C."/>
        </authorList>
    </citation>
    <scope>NUCLEOTIDE SEQUENCE [LARGE SCALE GENOMIC DNA]</scope>
</reference>
<feature type="compositionally biased region" description="Low complexity" evidence="1">
    <location>
        <begin position="117"/>
        <end position="127"/>
    </location>
</feature>
<accession>A0ABN9XKA1</accession>
<evidence type="ECO:0000313" key="2">
    <source>
        <dbReference type="EMBL" id="CAK0898685.1"/>
    </source>
</evidence>
<feature type="non-terminal residue" evidence="2">
    <location>
        <position position="1"/>
    </location>
</feature>
<feature type="compositionally biased region" description="Basic residues" evidence="1">
    <location>
        <begin position="216"/>
        <end position="233"/>
    </location>
</feature>
<organism evidence="2 3">
    <name type="scientific">Prorocentrum cordatum</name>
    <dbReference type="NCBI Taxonomy" id="2364126"/>
    <lineage>
        <taxon>Eukaryota</taxon>
        <taxon>Sar</taxon>
        <taxon>Alveolata</taxon>
        <taxon>Dinophyceae</taxon>
        <taxon>Prorocentrales</taxon>
        <taxon>Prorocentraceae</taxon>
        <taxon>Prorocentrum</taxon>
    </lineage>
</organism>
<protein>
    <recommendedName>
        <fullName evidence="4">Cellulase</fullName>
    </recommendedName>
</protein>
<sequence length="886" mass="91892">KDGDGPPRCRRGAGRGGAANSRMSLRQKGWAQVGVPHVHPRERGERGGVRRLRAPAAAARRPGQPDVPRARRHPVLDRPRVPAAPLVGPRGGDLPQPERPQGQVRLLRLRLLPAVGRRGAPGLPAVRGGRGRGRPGPPRARRLPEHGEAGRGGAAVHGQRHGRAGLRGGPGGGLVGGDRGGPLSRAAPALGGDGAPGAASARRARGRPGGAAAAGRLRRAARGRRRGGLRGRRGRATAFRSAIARRAGVSDENVDVRLSVAPGSGRRLSSGQAQVQVAYTIAGHCLPAVQSPPHYCDQKTDLIRESLQQASAQDLVDEFVSQLRAISPLKAAAHRVEAVEPPAQPVVSVVPSLGAGAATSPTDSAQRTTAPTPTPPPDALGAGAATPHTQQHTSVGHGSPGPPSDSKPLYDCVGSRTNLPADWTPAQTAFCHGPTSSSPHVAASSEEPLAVTTTISLPATTMTITGSTELDCTSGSAKSEQGWSSKKKALCCRHAGVGCVVDSAGSSSSTVTTTIASSTISLPFDCNAGRARSERGWSVEKKAWCCKHTSYGCADHRSTTTTSERMSTNTSLTTVAMMADTTTDNAYASFDCDAGRANWEQGWSVEKKAWCCKHEDFGCVVPPLAATPTTTATPPPPTTTISTTTATSAASTSTSTATLVKQQHRRRYNLPATSETTAATTTTTAASSSLPFDCDAGRASWERGWSAEKKAWCCKHASFGCGVQSNGTGTAIPPTAAAAAATTTATATTASSSVPFDCDAGRAKWEQGWSAEKKAWCCNHRDFGCLVRLVTATSTITTTKPYAKSAPFDCDAGRAKWEQGWSGRKQAWCCQHVGVGCGVAITSETNATETAISPTATTSASTVTASTSASIRPRCRVHPPPRLRSS</sequence>
<feature type="compositionally biased region" description="Low complexity" evidence="1">
    <location>
        <begin position="639"/>
        <end position="658"/>
    </location>
</feature>
<evidence type="ECO:0000256" key="1">
    <source>
        <dbReference type="SAM" id="MobiDB-lite"/>
    </source>
</evidence>
<feature type="region of interest" description="Disordered" evidence="1">
    <location>
        <begin position="354"/>
        <end position="413"/>
    </location>
</feature>
<proteinExistence type="predicted"/>
<feature type="region of interest" description="Disordered" evidence="1">
    <location>
        <begin position="117"/>
        <end position="233"/>
    </location>
</feature>
<feature type="region of interest" description="Disordered" evidence="1">
    <location>
        <begin position="626"/>
        <end position="662"/>
    </location>
</feature>
<feature type="non-terminal residue" evidence="2">
    <location>
        <position position="886"/>
    </location>
</feature>